<evidence type="ECO:0000256" key="7">
    <source>
        <dbReference type="RuleBase" id="RU362091"/>
    </source>
</evidence>
<feature type="transmembrane region" description="Helical" evidence="8">
    <location>
        <begin position="589"/>
        <end position="613"/>
    </location>
</feature>
<keyword evidence="6 8" id="KW-0472">Membrane</keyword>
<feature type="transmembrane region" description="Helical" evidence="8">
    <location>
        <begin position="229"/>
        <end position="248"/>
    </location>
</feature>
<feature type="transmembrane region" description="Helical" evidence="8">
    <location>
        <begin position="124"/>
        <end position="145"/>
    </location>
</feature>
<dbReference type="NCBIfam" id="TIGR03648">
    <property type="entry name" value="Na_symport_lg"/>
    <property type="match status" value="1"/>
</dbReference>
<evidence type="ECO:0000313" key="9">
    <source>
        <dbReference type="EMBL" id="MBB5204299.1"/>
    </source>
</evidence>
<dbReference type="OrthoDB" id="9764416at2"/>
<evidence type="ECO:0000256" key="1">
    <source>
        <dbReference type="ARBA" id="ARBA00004141"/>
    </source>
</evidence>
<dbReference type="Proteomes" id="UP000554837">
    <property type="component" value="Unassembled WGS sequence"/>
</dbReference>
<keyword evidence="5 8" id="KW-1133">Transmembrane helix</keyword>
<dbReference type="InterPro" id="IPR001734">
    <property type="entry name" value="Na/solute_symporter"/>
</dbReference>
<dbReference type="RefSeq" id="WP_138856009.1">
    <property type="nucleotide sequence ID" value="NZ_CP040709.1"/>
</dbReference>
<protein>
    <submittedName>
        <fullName evidence="9">Cation/acetate symporter</fullName>
    </submittedName>
</protein>
<comment type="similarity">
    <text evidence="2 7">Belongs to the sodium:solute symporter (SSF) (TC 2.A.21) family.</text>
</comment>
<evidence type="ECO:0000256" key="3">
    <source>
        <dbReference type="ARBA" id="ARBA00022448"/>
    </source>
</evidence>
<dbReference type="EMBL" id="JACHHO010000002">
    <property type="protein sequence ID" value="MBB5204299.1"/>
    <property type="molecule type" value="Genomic_DNA"/>
</dbReference>
<dbReference type="InterPro" id="IPR050277">
    <property type="entry name" value="Sodium:Solute_Symporter"/>
</dbReference>
<proteinExistence type="inferred from homology"/>
<keyword evidence="10" id="KW-1185">Reference proteome</keyword>
<dbReference type="CDD" id="cd11480">
    <property type="entry name" value="SLC5sbd_u4"/>
    <property type="match status" value="1"/>
</dbReference>
<feature type="transmembrane region" description="Helical" evidence="8">
    <location>
        <begin position="658"/>
        <end position="683"/>
    </location>
</feature>
<sequence length="708" mass="75316">MAGLAPEAASGGSSKAANAAFKKQLNKVYGWYTGGFVVFIIVLAIAEQMGLSRQAIGLTFLAATVLLYAGIGFMSRTSDASEYYVAGRRVPAVYNGMATGADWMSAASFIGMAGTLYLGGYGGLAFIMGWTGGYCLVALFLAPYLRKFGQFTIPDFLGARYEGNLPRILGVAAAILCSFTYVVAQIYGVGLITARLTGLEFTVGIFAGLAGILVCSFLGGMRAVTWTQVAQYIILIIAYMIPVAWLSVKQTGVPIPQVIYGYQLEKVTAKEKLIMADPKEQEVIAIFKARAAEIDAKLKDVPGALAADRAAAENRLNELKAANGPLADIQAAEKALAAVPKDEAAAKEAWTKAKKANEDRAKPLAGMPAHAAQFKGDPNGDAKAQAAFDVDRRNFLALVFCLMVGTAALPHILMRYYTTPSVKEARESVTWSLFFIFLLYFTAPALAVLVKFEVFNNLVGTPFDQLPAWIASWAKVDPTLLSVADVNKDGIFQLGEMKIGGDIIVLATPEIGGLPYVISGMVAAGGLAAALSTADGLLLTIANALSHDVYYKMIDPNASTARRVTISKILLLMVALLAAAVAAQKPADILFLVSAAFSFAAAAFFPALVLGVFWKRANKWGASAGIAAGLGITFYYMVMTQPWLRSVFGVTSPVELWWGILPISAGLFGVPLGFAVIILVSLITPAPGRETQELVEHVRYPDLKLGKA</sequence>
<accession>A0A840S767</accession>
<dbReference type="InterPro" id="IPR038377">
    <property type="entry name" value="Na/Glc_symporter_sf"/>
</dbReference>
<comment type="caution">
    <text evidence="9">The sequence shown here is derived from an EMBL/GenBank/DDBJ whole genome shotgun (WGS) entry which is preliminary data.</text>
</comment>
<evidence type="ECO:0000256" key="2">
    <source>
        <dbReference type="ARBA" id="ARBA00006434"/>
    </source>
</evidence>
<dbReference type="Pfam" id="PF00474">
    <property type="entry name" value="SSF"/>
    <property type="match status" value="2"/>
</dbReference>
<dbReference type="PANTHER" id="PTHR48086:SF5">
    <property type="entry name" value="NA(+):SOLUTE SYMPORTER (SSF FAMILY)"/>
    <property type="match status" value="1"/>
</dbReference>
<dbReference type="AlphaFoldDB" id="A0A840S767"/>
<feature type="transmembrane region" description="Helical" evidence="8">
    <location>
        <begin position="55"/>
        <end position="74"/>
    </location>
</feature>
<dbReference type="PROSITE" id="PS50283">
    <property type="entry name" value="NA_SOLUT_SYMP_3"/>
    <property type="match status" value="1"/>
</dbReference>
<dbReference type="PANTHER" id="PTHR48086">
    <property type="entry name" value="SODIUM/PROLINE SYMPORTER-RELATED"/>
    <property type="match status" value="1"/>
</dbReference>
<evidence type="ECO:0000256" key="6">
    <source>
        <dbReference type="ARBA" id="ARBA00023136"/>
    </source>
</evidence>
<feature type="transmembrane region" description="Helical" evidence="8">
    <location>
        <begin position="165"/>
        <end position="189"/>
    </location>
</feature>
<gene>
    <name evidence="9" type="ORF">HNQ51_001613</name>
</gene>
<feature type="transmembrane region" description="Helical" evidence="8">
    <location>
        <begin position="565"/>
        <end position="583"/>
    </location>
</feature>
<feature type="transmembrane region" description="Helical" evidence="8">
    <location>
        <begin position="201"/>
        <end position="223"/>
    </location>
</feature>
<reference evidence="9 10" key="1">
    <citation type="submission" date="2020-08" db="EMBL/GenBank/DDBJ databases">
        <title>Genomic Encyclopedia of Type Strains, Phase IV (KMG-IV): sequencing the most valuable type-strain genomes for metagenomic binning, comparative biology and taxonomic classification.</title>
        <authorList>
            <person name="Goeker M."/>
        </authorList>
    </citation>
    <scope>NUCLEOTIDE SEQUENCE [LARGE SCALE GENOMIC DNA]</scope>
    <source>
        <strain evidence="9 10">DSM 23958</strain>
    </source>
</reference>
<evidence type="ECO:0000256" key="5">
    <source>
        <dbReference type="ARBA" id="ARBA00022989"/>
    </source>
</evidence>
<keyword evidence="4 8" id="KW-0812">Transmembrane</keyword>
<dbReference type="Gene3D" id="1.20.1730.10">
    <property type="entry name" value="Sodium/glucose cotransporter"/>
    <property type="match status" value="2"/>
</dbReference>
<dbReference type="GO" id="GO:0022857">
    <property type="term" value="F:transmembrane transporter activity"/>
    <property type="evidence" value="ECO:0007669"/>
    <property type="project" value="InterPro"/>
</dbReference>
<feature type="transmembrane region" description="Helical" evidence="8">
    <location>
        <begin position="620"/>
        <end position="638"/>
    </location>
</feature>
<keyword evidence="3" id="KW-0813">Transport</keyword>
<evidence type="ECO:0000313" key="10">
    <source>
        <dbReference type="Proteomes" id="UP000554837"/>
    </source>
</evidence>
<dbReference type="GO" id="GO:0005886">
    <property type="term" value="C:plasma membrane"/>
    <property type="evidence" value="ECO:0007669"/>
    <property type="project" value="TreeGrafter"/>
</dbReference>
<dbReference type="InterPro" id="IPR019899">
    <property type="entry name" value="Na/solute_symporter_VC_2705"/>
</dbReference>
<feature type="transmembrane region" description="Helical" evidence="8">
    <location>
        <begin position="429"/>
        <end position="450"/>
    </location>
</feature>
<name>A0A840S767_9BURK</name>
<feature type="transmembrane region" description="Helical" evidence="8">
    <location>
        <begin position="29"/>
        <end position="46"/>
    </location>
</feature>
<evidence type="ECO:0000256" key="4">
    <source>
        <dbReference type="ARBA" id="ARBA00022692"/>
    </source>
</evidence>
<evidence type="ECO:0000256" key="8">
    <source>
        <dbReference type="SAM" id="Phobius"/>
    </source>
</evidence>
<feature type="transmembrane region" description="Helical" evidence="8">
    <location>
        <begin position="395"/>
        <end position="417"/>
    </location>
</feature>
<comment type="subcellular location">
    <subcellularLocation>
        <location evidence="1">Membrane</location>
        <topology evidence="1">Multi-pass membrane protein</topology>
    </subcellularLocation>
</comment>
<organism evidence="9 10">
    <name type="scientific">Inhella inkyongensis</name>
    <dbReference type="NCBI Taxonomy" id="392593"/>
    <lineage>
        <taxon>Bacteria</taxon>
        <taxon>Pseudomonadati</taxon>
        <taxon>Pseudomonadota</taxon>
        <taxon>Betaproteobacteria</taxon>
        <taxon>Burkholderiales</taxon>
        <taxon>Sphaerotilaceae</taxon>
        <taxon>Inhella</taxon>
    </lineage>
</organism>